<reference evidence="1 2" key="1">
    <citation type="submission" date="2019-05" db="EMBL/GenBank/DDBJ databases">
        <title>Another draft genome of Portunus trituberculatus and its Hox gene families provides insights of decapod evolution.</title>
        <authorList>
            <person name="Jeong J.-H."/>
            <person name="Song I."/>
            <person name="Kim S."/>
            <person name="Choi T."/>
            <person name="Kim D."/>
            <person name="Ryu S."/>
            <person name="Kim W."/>
        </authorList>
    </citation>
    <scope>NUCLEOTIDE SEQUENCE [LARGE SCALE GENOMIC DNA]</scope>
    <source>
        <tissue evidence="1">Muscle</tissue>
    </source>
</reference>
<comment type="caution">
    <text evidence="1">The sequence shown here is derived from an EMBL/GenBank/DDBJ whole genome shotgun (WGS) entry which is preliminary data.</text>
</comment>
<keyword evidence="2" id="KW-1185">Reference proteome</keyword>
<evidence type="ECO:0000313" key="1">
    <source>
        <dbReference type="EMBL" id="MPC09909.1"/>
    </source>
</evidence>
<dbReference type="EMBL" id="VSRR010000092">
    <property type="protein sequence ID" value="MPC09909.1"/>
    <property type="molecule type" value="Genomic_DNA"/>
</dbReference>
<sequence length="166" mass="19335">MHVSQSCAYTYGRHTASHDRVAMKLSLGYKYFWKVGASPGVCCVLYAAPRGHTLRHYIMECPLIPKFRPQGQHDLYSLIDHLLDSTTPRDNILEQYPHFAPRLLIPPHFCKFKEYCSMKHMGDLFLEVLVMLSRPEQHGQPGYPQFHHHCYCPPQRERGQRGHLFS</sequence>
<dbReference type="AlphaFoldDB" id="A0A5B7CK59"/>
<proteinExistence type="predicted"/>
<accession>A0A5B7CK59</accession>
<name>A0A5B7CK59_PORTR</name>
<dbReference type="Proteomes" id="UP000324222">
    <property type="component" value="Unassembled WGS sequence"/>
</dbReference>
<gene>
    <name evidence="1" type="ORF">E2C01_002528</name>
</gene>
<evidence type="ECO:0000313" key="2">
    <source>
        <dbReference type="Proteomes" id="UP000324222"/>
    </source>
</evidence>
<organism evidence="1 2">
    <name type="scientific">Portunus trituberculatus</name>
    <name type="common">Swimming crab</name>
    <name type="synonym">Neptunus trituberculatus</name>
    <dbReference type="NCBI Taxonomy" id="210409"/>
    <lineage>
        <taxon>Eukaryota</taxon>
        <taxon>Metazoa</taxon>
        <taxon>Ecdysozoa</taxon>
        <taxon>Arthropoda</taxon>
        <taxon>Crustacea</taxon>
        <taxon>Multicrustacea</taxon>
        <taxon>Malacostraca</taxon>
        <taxon>Eumalacostraca</taxon>
        <taxon>Eucarida</taxon>
        <taxon>Decapoda</taxon>
        <taxon>Pleocyemata</taxon>
        <taxon>Brachyura</taxon>
        <taxon>Eubrachyura</taxon>
        <taxon>Portunoidea</taxon>
        <taxon>Portunidae</taxon>
        <taxon>Portuninae</taxon>
        <taxon>Portunus</taxon>
    </lineage>
</organism>
<protein>
    <submittedName>
        <fullName evidence="1">Uncharacterized protein</fullName>
    </submittedName>
</protein>